<dbReference type="Proteomes" id="UP000732105">
    <property type="component" value="Unassembled WGS sequence"/>
</dbReference>
<dbReference type="SUPFAM" id="SSF51735">
    <property type="entry name" value="NAD(P)-binding Rossmann-fold domains"/>
    <property type="match status" value="1"/>
</dbReference>
<gene>
    <name evidence="3" type="ORF">ELS83_15955</name>
</gene>
<comment type="caution">
    <text evidence="3">The sequence shown here is derived from an EMBL/GenBank/DDBJ whole genome shotgun (WGS) entry which is preliminary data.</text>
</comment>
<evidence type="ECO:0000259" key="2">
    <source>
        <dbReference type="Pfam" id="PF22725"/>
    </source>
</evidence>
<dbReference type="InterPro" id="IPR052515">
    <property type="entry name" value="Gfo/Idh/MocA_Oxidoreductase"/>
</dbReference>
<evidence type="ECO:0000313" key="4">
    <source>
        <dbReference type="Proteomes" id="UP000732105"/>
    </source>
</evidence>
<dbReference type="EMBL" id="RZNH01000031">
    <property type="protein sequence ID" value="NOU61301.1"/>
    <property type="molecule type" value="Genomic_DNA"/>
</dbReference>
<name>A0ABX1WYW3_9BACT</name>
<feature type="domain" description="Gfo/Idh/MocA-like oxidoreductase N-terminal" evidence="1">
    <location>
        <begin position="5"/>
        <end position="119"/>
    </location>
</feature>
<keyword evidence="4" id="KW-1185">Reference proteome</keyword>
<dbReference type="PANTHER" id="PTHR43249">
    <property type="entry name" value="UDP-N-ACETYL-2-AMINO-2-DEOXY-D-GLUCURONATE OXIDASE"/>
    <property type="match status" value="1"/>
</dbReference>
<proteinExistence type="predicted"/>
<reference evidence="3 4" key="1">
    <citation type="submission" date="2018-12" db="EMBL/GenBank/DDBJ databases">
        <title>Marinifilum JC070 sp. nov., a marine bacterium isolated from Yongle Blue Hole in the South China Sea.</title>
        <authorList>
            <person name="Fu T."/>
        </authorList>
    </citation>
    <scope>NUCLEOTIDE SEQUENCE [LARGE SCALE GENOMIC DNA]</scope>
    <source>
        <strain evidence="3 4">JC070</strain>
    </source>
</reference>
<dbReference type="SUPFAM" id="SSF55347">
    <property type="entry name" value="Glyceraldehyde-3-phosphate dehydrogenase-like, C-terminal domain"/>
    <property type="match status" value="1"/>
</dbReference>
<evidence type="ECO:0000313" key="3">
    <source>
        <dbReference type="EMBL" id="NOU61301.1"/>
    </source>
</evidence>
<dbReference type="Pfam" id="PF01408">
    <property type="entry name" value="GFO_IDH_MocA"/>
    <property type="match status" value="1"/>
</dbReference>
<dbReference type="RefSeq" id="WP_171596562.1">
    <property type="nucleotide sequence ID" value="NZ_RZNH01000031.1"/>
</dbReference>
<sequence length="347" mass="37896">MDTKIRFGIVGTGNIAKIHIECINQIAEAELVAMAASSEARAKYVSEHYGISAYPDFDQLMERSDIDVVIICNQSGNHLKPAIAAAKAGKHVLCEKPLEVNLKRAIHMVETCEAYGIILGCVFQNRFSSDYLQLKKAVDDGILGKLLMGTACINWYRSHNYYSDSAWRGTLKGDGGAALINQGIHTVDLLLDIMDEPTTVYGTVSSMVHNIEGEDVAGAIVNFKSGAMATITAGTALYPGYPERLEIYGEKGSVILEGGRVKEWNVKGEPRNKISSKKELKTGSSNATGIGLELHKLLIEDMIRAVKKRSEPLVNGNEGLKSLELITKIYESAQKNTPIELNSICKY</sequence>
<protein>
    <submittedName>
        <fullName evidence="3">Gfo/Idh/MocA family oxidoreductase</fullName>
    </submittedName>
</protein>
<dbReference type="InterPro" id="IPR000683">
    <property type="entry name" value="Gfo/Idh/MocA-like_OxRdtase_N"/>
</dbReference>
<accession>A0ABX1WYW3</accession>
<organism evidence="3 4">
    <name type="scientific">Marinifilum caeruleilacunae</name>
    <dbReference type="NCBI Taxonomy" id="2499076"/>
    <lineage>
        <taxon>Bacteria</taxon>
        <taxon>Pseudomonadati</taxon>
        <taxon>Bacteroidota</taxon>
        <taxon>Bacteroidia</taxon>
        <taxon>Marinilabiliales</taxon>
        <taxon>Marinifilaceae</taxon>
    </lineage>
</organism>
<feature type="domain" description="GFO/IDH/MocA-like oxidoreductase" evidence="2">
    <location>
        <begin position="131"/>
        <end position="254"/>
    </location>
</feature>
<dbReference type="InterPro" id="IPR036291">
    <property type="entry name" value="NAD(P)-bd_dom_sf"/>
</dbReference>
<evidence type="ECO:0000259" key="1">
    <source>
        <dbReference type="Pfam" id="PF01408"/>
    </source>
</evidence>
<dbReference type="PANTHER" id="PTHR43249:SF1">
    <property type="entry name" value="D-GLUCOSIDE 3-DEHYDROGENASE"/>
    <property type="match status" value="1"/>
</dbReference>
<dbReference type="Pfam" id="PF22725">
    <property type="entry name" value="GFO_IDH_MocA_C3"/>
    <property type="match status" value="1"/>
</dbReference>
<dbReference type="InterPro" id="IPR055170">
    <property type="entry name" value="GFO_IDH_MocA-like_dom"/>
</dbReference>
<dbReference type="Gene3D" id="3.40.50.720">
    <property type="entry name" value="NAD(P)-binding Rossmann-like Domain"/>
    <property type="match status" value="1"/>
</dbReference>
<dbReference type="Gene3D" id="3.30.360.10">
    <property type="entry name" value="Dihydrodipicolinate Reductase, domain 2"/>
    <property type="match status" value="1"/>
</dbReference>